<sequence>MTTIDALDEATGSITSEFYTGAKVVLDECGEPCEFEDSDSPPKTNDVELMLCHDCEEDSSSCTFRDTTSPSAFPVLNGGQSVVKERADITSPVFGHIDNTEATAVSSDDPLVLLADHTTLSESPTDCVDISDPAVESVVEPQDTSSGDVDVGGSAEGGEPAATAQASTVTNVTDAVTLISDMEQIGTLVVKDLKAQCKLRKLLQTGDKQDLTAKLSAYICANLTFTLPTTILFRLRHEWGLVAQSTRPTSSGTTVPPSSAAVPPVTPQWVELTLEQAKTSAFAAPSGPDLRTVDLLPSWGILQSSQSHPIEYFDMFISPEIRHVVLKNNTNLNAAVKGAGGEHYPNF</sequence>
<comment type="caution">
    <text evidence="2">The sequence shown here is derived from an EMBL/GenBank/DDBJ whole genome shotgun (WGS) entry which is preliminary data.</text>
</comment>
<dbReference type="Gene3D" id="1.10.720.30">
    <property type="entry name" value="SAP domain"/>
    <property type="match status" value="1"/>
</dbReference>
<dbReference type="Proteomes" id="UP001190700">
    <property type="component" value="Unassembled WGS sequence"/>
</dbReference>
<dbReference type="AlphaFoldDB" id="A0AAE0GLA2"/>
<name>A0AAE0GLA2_9CHLO</name>
<evidence type="ECO:0008006" key="4">
    <source>
        <dbReference type="Google" id="ProtNLM"/>
    </source>
</evidence>
<dbReference type="InterPro" id="IPR036361">
    <property type="entry name" value="SAP_dom_sf"/>
</dbReference>
<proteinExistence type="predicted"/>
<evidence type="ECO:0000256" key="1">
    <source>
        <dbReference type="SAM" id="MobiDB-lite"/>
    </source>
</evidence>
<protein>
    <recommendedName>
        <fullName evidence="4">SAP domain-containing protein</fullName>
    </recommendedName>
</protein>
<reference evidence="2 3" key="1">
    <citation type="journal article" date="2015" name="Genome Biol. Evol.">
        <title>Comparative Genomics of a Bacterivorous Green Alga Reveals Evolutionary Causalities and Consequences of Phago-Mixotrophic Mode of Nutrition.</title>
        <authorList>
            <person name="Burns J.A."/>
            <person name="Paasch A."/>
            <person name="Narechania A."/>
            <person name="Kim E."/>
        </authorList>
    </citation>
    <scope>NUCLEOTIDE SEQUENCE [LARGE SCALE GENOMIC DNA]</scope>
    <source>
        <strain evidence="2 3">PLY_AMNH</strain>
    </source>
</reference>
<feature type="region of interest" description="Disordered" evidence="1">
    <location>
        <begin position="139"/>
        <end position="162"/>
    </location>
</feature>
<organism evidence="2 3">
    <name type="scientific">Cymbomonas tetramitiformis</name>
    <dbReference type="NCBI Taxonomy" id="36881"/>
    <lineage>
        <taxon>Eukaryota</taxon>
        <taxon>Viridiplantae</taxon>
        <taxon>Chlorophyta</taxon>
        <taxon>Pyramimonadophyceae</taxon>
        <taxon>Pyramimonadales</taxon>
        <taxon>Pyramimonadaceae</taxon>
        <taxon>Cymbomonas</taxon>
    </lineage>
</organism>
<keyword evidence="3" id="KW-1185">Reference proteome</keyword>
<evidence type="ECO:0000313" key="3">
    <source>
        <dbReference type="Proteomes" id="UP001190700"/>
    </source>
</evidence>
<dbReference type="EMBL" id="LGRX02004505">
    <property type="protein sequence ID" value="KAK3280166.1"/>
    <property type="molecule type" value="Genomic_DNA"/>
</dbReference>
<evidence type="ECO:0000313" key="2">
    <source>
        <dbReference type="EMBL" id="KAK3280166.1"/>
    </source>
</evidence>
<accession>A0AAE0GLA2</accession>
<gene>
    <name evidence="2" type="ORF">CYMTET_11983</name>
</gene>